<reference evidence="3" key="1">
    <citation type="submission" date="2021-12" db="EMBL/GenBank/DDBJ databases">
        <title>Curvularia clavata genome.</title>
        <authorList>
            <person name="Cao Y."/>
        </authorList>
    </citation>
    <scope>NUCLEOTIDE SEQUENCE</scope>
    <source>
        <strain evidence="3">Yc1106</strain>
    </source>
</reference>
<proteinExistence type="predicted"/>
<dbReference type="AlphaFoldDB" id="A0A9Q8Z126"/>
<feature type="compositionally biased region" description="Gly residues" evidence="1">
    <location>
        <begin position="278"/>
        <end position="293"/>
    </location>
</feature>
<evidence type="ECO:0008006" key="5">
    <source>
        <dbReference type="Google" id="ProtNLM"/>
    </source>
</evidence>
<keyword evidence="2" id="KW-0732">Signal</keyword>
<name>A0A9Q8Z126_CURCL</name>
<feature type="region of interest" description="Disordered" evidence="1">
    <location>
        <begin position="263"/>
        <end position="351"/>
    </location>
</feature>
<dbReference type="InterPro" id="IPR021476">
    <property type="entry name" value="Egh16-like"/>
</dbReference>
<dbReference type="OrthoDB" id="3241054at2759"/>
<evidence type="ECO:0000313" key="4">
    <source>
        <dbReference type="Proteomes" id="UP001056012"/>
    </source>
</evidence>
<dbReference type="EMBL" id="CP089274">
    <property type="protein sequence ID" value="USP72829.1"/>
    <property type="molecule type" value="Genomic_DNA"/>
</dbReference>
<protein>
    <recommendedName>
        <fullName evidence="5">GEgh 16 protein</fullName>
    </recommendedName>
</protein>
<sequence>MYRSVTAVALAALLTTVHSHAAILQAVGDSGNSQGFLVDPEIARNCTTISPCQQDATIIRDAEITQNIVNACGRTEINGNIDIGEQTENELAAGRMTKVSSGSTIAVTIHQVNADGAGPFECDMDETSNAVTTFTPLKVSNNVPGAFGLSQAKEKDFVINVQMPDKFNCIGASTGNICTIRCRNNAVAGPFGGCFAVQQTDGTGRTNKSAASVDTAQTLEGISAQILQNQKDLPAAIAANQAAGAAKGNEGASAISALLPAATQAPGNNNNNNNNGNKGNGNGNKGNGNGNGNGNNNANKGNGNNNANKGNGNGNANQGQGQAQQGQGQQGQNQAQQGQGQAQQGRGQNRVTARLRRFSTKFLTAPAI</sequence>
<evidence type="ECO:0000256" key="1">
    <source>
        <dbReference type="SAM" id="MobiDB-lite"/>
    </source>
</evidence>
<feature type="chain" id="PRO_5040127297" description="GEgh 16 protein" evidence="2">
    <location>
        <begin position="22"/>
        <end position="368"/>
    </location>
</feature>
<feature type="signal peptide" evidence="2">
    <location>
        <begin position="1"/>
        <end position="21"/>
    </location>
</feature>
<evidence type="ECO:0000313" key="3">
    <source>
        <dbReference type="EMBL" id="USP72829.1"/>
    </source>
</evidence>
<dbReference type="Pfam" id="PF11327">
    <property type="entry name" value="Egh16-like"/>
    <property type="match status" value="1"/>
</dbReference>
<organism evidence="3 4">
    <name type="scientific">Curvularia clavata</name>
    <dbReference type="NCBI Taxonomy" id="95742"/>
    <lineage>
        <taxon>Eukaryota</taxon>
        <taxon>Fungi</taxon>
        <taxon>Dikarya</taxon>
        <taxon>Ascomycota</taxon>
        <taxon>Pezizomycotina</taxon>
        <taxon>Dothideomycetes</taxon>
        <taxon>Pleosporomycetidae</taxon>
        <taxon>Pleosporales</taxon>
        <taxon>Pleosporineae</taxon>
        <taxon>Pleosporaceae</taxon>
        <taxon>Curvularia</taxon>
    </lineage>
</organism>
<accession>A0A9Q8Z126</accession>
<feature type="compositionally biased region" description="Low complexity" evidence="1">
    <location>
        <begin position="267"/>
        <end position="277"/>
    </location>
</feature>
<evidence type="ECO:0000256" key="2">
    <source>
        <dbReference type="SAM" id="SignalP"/>
    </source>
</evidence>
<dbReference type="Proteomes" id="UP001056012">
    <property type="component" value="Chromosome 1"/>
</dbReference>
<dbReference type="PANTHER" id="PTHR34618">
    <property type="entry name" value="SURFACE PROTEIN MAS1, PUTATIVE-RELATED"/>
    <property type="match status" value="1"/>
</dbReference>
<keyword evidence="4" id="KW-1185">Reference proteome</keyword>
<dbReference type="VEuPathDB" id="FungiDB:yc1106_00103"/>
<gene>
    <name evidence="3" type="ORF">yc1106_00103</name>
</gene>
<feature type="compositionally biased region" description="Low complexity" evidence="1">
    <location>
        <begin position="294"/>
        <end position="349"/>
    </location>
</feature>
<dbReference type="PANTHER" id="PTHR34618:SF3">
    <property type="entry name" value="GEGH 16 PROTEIN"/>
    <property type="match status" value="1"/>
</dbReference>